<dbReference type="InterPro" id="IPR000700">
    <property type="entry name" value="PAS-assoc_C"/>
</dbReference>
<evidence type="ECO:0000313" key="7">
    <source>
        <dbReference type="Proteomes" id="UP000215059"/>
    </source>
</evidence>
<dbReference type="InterPro" id="IPR000014">
    <property type="entry name" value="PAS"/>
</dbReference>
<dbReference type="InterPro" id="IPR001610">
    <property type="entry name" value="PAC"/>
</dbReference>
<comment type="caution">
    <text evidence="6">The sequence shown here is derived from an EMBL/GenBank/DDBJ whole genome shotgun (WGS) entry which is preliminary data.</text>
</comment>
<dbReference type="Proteomes" id="UP000215059">
    <property type="component" value="Unassembled WGS sequence"/>
</dbReference>
<evidence type="ECO:0000256" key="1">
    <source>
        <dbReference type="ARBA" id="ARBA00023224"/>
    </source>
</evidence>
<evidence type="ECO:0000256" key="3">
    <source>
        <dbReference type="SAM" id="Coils"/>
    </source>
</evidence>
<dbReference type="SMART" id="SM00283">
    <property type="entry name" value="MA"/>
    <property type="match status" value="1"/>
</dbReference>
<organism evidence="6 7">
    <name type="scientific">Fictibacillus aquaticus</name>
    <dbReference type="NCBI Taxonomy" id="2021314"/>
    <lineage>
        <taxon>Bacteria</taxon>
        <taxon>Bacillati</taxon>
        <taxon>Bacillota</taxon>
        <taxon>Bacilli</taxon>
        <taxon>Bacillales</taxon>
        <taxon>Fictibacillaceae</taxon>
        <taxon>Fictibacillus</taxon>
    </lineage>
</organism>
<protein>
    <submittedName>
        <fullName evidence="6">Chemotaxis protein</fullName>
    </submittedName>
</protein>
<dbReference type="NCBIfam" id="TIGR00229">
    <property type="entry name" value="sensory_box"/>
    <property type="match status" value="1"/>
</dbReference>
<evidence type="ECO:0000259" key="4">
    <source>
        <dbReference type="PROSITE" id="PS50111"/>
    </source>
</evidence>
<gene>
    <name evidence="6" type="ORF">CGZ90_10995</name>
</gene>
<dbReference type="PANTHER" id="PTHR32089">
    <property type="entry name" value="METHYL-ACCEPTING CHEMOTAXIS PROTEIN MCPB"/>
    <property type="match status" value="1"/>
</dbReference>
<dbReference type="CDD" id="cd00130">
    <property type="entry name" value="PAS"/>
    <property type="match status" value="1"/>
</dbReference>
<dbReference type="SUPFAM" id="SSF58104">
    <property type="entry name" value="Methyl-accepting chemotaxis protein (MCP) signaling domain"/>
    <property type="match status" value="1"/>
</dbReference>
<reference evidence="6 7" key="1">
    <citation type="submission" date="2017-07" db="EMBL/GenBank/DDBJ databases">
        <title>Fictibacillus sp. nov. GDSW-R2A3 Genome sequencing and assembly.</title>
        <authorList>
            <person name="Mayilraj S."/>
        </authorList>
    </citation>
    <scope>NUCLEOTIDE SEQUENCE [LARGE SCALE GENOMIC DNA]</scope>
    <source>
        <strain evidence="6 7">GDSW-R2A3</strain>
    </source>
</reference>
<dbReference type="Gene3D" id="6.10.250.3200">
    <property type="match status" value="1"/>
</dbReference>
<feature type="domain" description="Methyl-accepting transducer" evidence="4">
    <location>
        <begin position="149"/>
        <end position="272"/>
    </location>
</feature>
<evidence type="ECO:0000313" key="6">
    <source>
        <dbReference type="EMBL" id="OYD57210.1"/>
    </source>
</evidence>
<accession>A0A235F7D4</accession>
<dbReference type="InterPro" id="IPR035965">
    <property type="entry name" value="PAS-like_dom_sf"/>
</dbReference>
<dbReference type="OrthoDB" id="9765776at2"/>
<proteinExistence type="predicted"/>
<feature type="domain" description="PAC" evidence="5">
    <location>
        <begin position="85"/>
        <end position="139"/>
    </location>
</feature>
<dbReference type="GO" id="GO:0016020">
    <property type="term" value="C:membrane"/>
    <property type="evidence" value="ECO:0007669"/>
    <property type="project" value="InterPro"/>
</dbReference>
<dbReference type="EMBL" id="NOII01000003">
    <property type="protein sequence ID" value="OYD57210.1"/>
    <property type="molecule type" value="Genomic_DNA"/>
</dbReference>
<dbReference type="InterPro" id="IPR013656">
    <property type="entry name" value="PAS_4"/>
</dbReference>
<dbReference type="AlphaFoldDB" id="A0A235F7D4"/>
<feature type="coiled-coil region" evidence="3">
    <location>
        <begin position="219"/>
        <end position="246"/>
    </location>
</feature>
<sequence length="272" mass="30905">MNTLTHNVSTQVLEPISVLSALESNLAMIEFNLNREVIWVNENFAGAMGYRPAEMIGMNHQLFCTPEFGNSREYEELWKNLRNGKKFQEKIERLNKHGETLWLEATYVPILNEDGNVQAVLKIATDITERETIAIEVIERLKAMPTELVNLVIENSQEKLEAVQSLEMQIKLIEKTSKIIKNVASQTNLLALNAAIEAARAGEYGRGFNVVAEEVRKLSGNADEAIKEINNNIEKVNEELLKVNKITKELQEIVDDTKVKFEKAITEFENMM</sequence>
<evidence type="ECO:0000259" key="5">
    <source>
        <dbReference type="PROSITE" id="PS50113"/>
    </source>
</evidence>
<dbReference type="PROSITE" id="PS50111">
    <property type="entry name" value="CHEMOTAXIS_TRANSDUC_2"/>
    <property type="match status" value="1"/>
</dbReference>
<dbReference type="GO" id="GO:0007165">
    <property type="term" value="P:signal transduction"/>
    <property type="evidence" value="ECO:0007669"/>
    <property type="project" value="UniProtKB-KW"/>
</dbReference>
<dbReference type="SMART" id="SM00086">
    <property type="entry name" value="PAC"/>
    <property type="match status" value="1"/>
</dbReference>
<dbReference type="Pfam" id="PF00015">
    <property type="entry name" value="MCPsignal"/>
    <property type="match status" value="1"/>
</dbReference>
<dbReference type="Gene3D" id="3.30.450.20">
    <property type="entry name" value="PAS domain"/>
    <property type="match status" value="1"/>
</dbReference>
<dbReference type="Pfam" id="PF08448">
    <property type="entry name" value="PAS_4"/>
    <property type="match status" value="1"/>
</dbReference>
<dbReference type="PROSITE" id="PS50113">
    <property type="entry name" value="PAC"/>
    <property type="match status" value="1"/>
</dbReference>
<evidence type="ECO:0000256" key="2">
    <source>
        <dbReference type="PROSITE-ProRule" id="PRU00284"/>
    </source>
</evidence>
<dbReference type="PANTHER" id="PTHR32089:SF112">
    <property type="entry name" value="LYSOZYME-LIKE PROTEIN-RELATED"/>
    <property type="match status" value="1"/>
</dbReference>
<dbReference type="InterPro" id="IPR004089">
    <property type="entry name" value="MCPsignal_dom"/>
</dbReference>
<keyword evidence="3" id="KW-0175">Coiled coil</keyword>
<name>A0A235F7D4_9BACL</name>
<dbReference type="SUPFAM" id="SSF55785">
    <property type="entry name" value="PYP-like sensor domain (PAS domain)"/>
    <property type="match status" value="1"/>
</dbReference>
<keyword evidence="7" id="KW-1185">Reference proteome</keyword>
<keyword evidence="1 2" id="KW-0807">Transducer</keyword>